<feature type="signal peptide" evidence="1">
    <location>
        <begin position="1"/>
        <end position="21"/>
    </location>
</feature>
<evidence type="ECO:0000256" key="1">
    <source>
        <dbReference type="SAM" id="SignalP"/>
    </source>
</evidence>
<organism evidence="2 3">
    <name type="scientific">Paucihalobacter ruber</name>
    <dbReference type="NCBI Taxonomy" id="2567861"/>
    <lineage>
        <taxon>Bacteria</taxon>
        <taxon>Pseudomonadati</taxon>
        <taxon>Bacteroidota</taxon>
        <taxon>Flavobacteriia</taxon>
        <taxon>Flavobacteriales</taxon>
        <taxon>Flavobacteriaceae</taxon>
        <taxon>Paucihalobacter</taxon>
    </lineage>
</organism>
<dbReference type="EMBL" id="VHIQ01000002">
    <property type="protein sequence ID" value="TPV34691.1"/>
    <property type="molecule type" value="Genomic_DNA"/>
</dbReference>
<evidence type="ECO:0000313" key="3">
    <source>
        <dbReference type="Proteomes" id="UP000317332"/>
    </source>
</evidence>
<reference evidence="2 3" key="1">
    <citation type="submission" date="2019-06" db="EMBL/GenBank/DDBJ databases">
        <title>Flavobacteriaceae Paucihalobacterium erythroidium CWB-1, complete genome.</title>
        <authorList>
            <person name="Wu S."/>
        </authorList>
    </citation>
    <scope>NUCLEOTIDE SEQUENCE [LARGE SCALE GENOMIC DNA]</scope>
    <source>
        <strain evidence="2 3">CWB-1</strain>
    </source>
</reference>
<accession>A0A506PLU1</accession>
<dbReference type="AlphaFoldDB" id="A0A506PLU1"/>
<sequence length="151" mass="18004">MNHKIKPVLLLIYLCAFSSFGQWCENLDQSDKQIISNVIYEKLLKHKDSLAFRKSISSSCLTKFHNNKVKFFTANDLYSNLIDDYLDVEFIAFENSITRVIITNHKLNTIYNFNFKKVENRWQLLNESDYLIQGRLKYVDFLYEQVKEKKN</sequence>
<feature type="chain" id="PRO_5021344676" description="DUF4878 domain-containing protein" evidence="1">
    <location>
        <begin position="22"/>
        <end position="151"/>
    </location>
</feature>
<name>A0A506PLU1_9FLAO</name>
<proteinExistence type="predicted"/>
<dbReference type="RefSeq" id="WP_140989114.1">
    <property type="nucleotide sequence ID" value="NZ_VHIQ01000002.1"/>
</dbReference>
<comment type="caution">
    <text evidence="2">The sequence shown here is derived from an EMBL/GenBank/DDBJ whole genome shotgun (WGS) entry which is preliminary data.</text>
</comment>
<gene>
    <name evidence="2" type="ORF">FJ651_03940</name>
</gene>
<evidence type="ECO:0008006" key="4">
    <source>
        <dbReference type="Google" id="ProtNLM"/>
    </source>
</evidence>
<keyword evidence="1" id="KW-0732">Signal</keyword>
<evidence type="ECO:0000313" key="2">
    <source>
        <dbReference type="EMBL" id="TPV34691.1"/>
    </source>
</evidence>
<protein>
    <recommendedName>
        <fullName evidence="4">DUF4878 domain-containing protein</fullName>
    </recommendedName>
</protein>
<dbReference type="Proteomes" id="UP000317332">
    <property type="component" value="Unassembled WGS sequence"/>
</dbReference>
<keyword evidence="3" id="KW-1185">Reference proteome</keyword>